<gene>
    <name evidence="2" type="ORF">RSOLAG22IIIB_09410</name>
</gene>
<dbReference type="PANTHER" id="PTHR46579">
    <property type="entry name" value="F5/8 TYPE C DOMAIN-CONTAINING PROTEIN-RELATED"/>
    <property type="match status" value="1"/>
</dbReference>
<protein>
    <submittedName>
        <fullName evidence="2">Dynein heavy chain, cytoplasmic</fullName>
    </submittedName>
</protein>
<feature type="compositionally biased region" description="Basic and acidic residues" evidence="1">
    <location>
        <begin position="92"/>
        <end position="112"/>
    </location>
</feature>
<reference evidence="2 3" key="1">
    <citation type="submission" date="2015-07" db="EMBL/GenBank/DDBJ databases">
        <authorList>
            <person name="Noorani M."/>
        </authorList>
    </citation>
    <scope>NUCLEOTIDE SEQUENCE [LARGE SCALE GENOMIC DNA]</scope>
    <source>
        <strain evidence="2">BBA 69670</strain>
    </source>
</reference>
<evidence type="ECO:0000313" key="3">
    <source>
        <dbReference type="Proteomes" id="UP000044841"/>
    </source>
</evidence>
<sequence length="841" mass="96510">MGQDDELEEDYLNQDAQAHNPPIPFEPVQPVVDNDMPMNEIAPEVSYDPPPEPLAPGTGLRRNPPVTIEDWPDPGSDFYHSDDEEDDTPPDSAHEQDPPFIERQEPLRMHPDDEPEFDDEQMLEMLRDILGDIADDQWIDMYARDMKDEDYVTLQFLATRLRTHFSRQTYEDLRHGACEGLGIPNGVSLFKRRRRGHSTAWPIIIINYNLHPKTRTRLENVLCVGAIPGPTQCKDLNSYLIPLLDELLQLEAGIASSALKPEYKHEEADKHEGADEVVAEQVRERVHQRQLEHECEAKAAGEGEAEGYNFVLRAFLIVVFGDIPAISKLICMKGHNALTPCRACYIQGVLCRLRRNAVYYVPLQHPDEAAPTQQLYMRTHQLFLAHLSELDAARQRTQAEYDRLSKEYGINGRFPYDIMHLLFENLVPNMIRHWTGKFKGLDPGSGTYQLPKPQWDTVGRLTKEATKYLPYSFVGMLPDIAQDFTLYKAEALSFWIQYLAPILLRGTLPNRYYQHLLLMREIIICCLQFEITLAEVDKLQAMINQWVAEYELKTGPLWASWAFVMERFCRHLLPAAKNRTRPYDHLDNYAQRRAQMQIVSKIYDFPSLARPFVQYTYENGERISTHEHVYPGFPDFVLGTPVFKNPVLDTPLLNQLAKYFAIFRPGLRGSRLRDRISRGTFISHGRIRLAGGGDNIRIADLITRDPAARDNSFIKYDLLPDANAAWRNRRDDPFRQTQYGRLLNIYYIQLREDDDSLTSYLLLRVESCNTRGLDATKPETPVVTYANREVSTPDIINAKTLVAVIGRVKMGDAGAIVDRSRGNARTQFLDDEGNVEFDDSN</sequence>
<evidence type="ECO:0000256" key="1">
    <source>
        <dbReference type="SAM" id="MobiDB-lite"/>
    </source>
</evidence>
<proteinExistence type="predicted"/>
<accession>A0A0K6FYJ1</accession>
<evidence type="ECO:0000313" key="2">
    <source>
        <dbReference type="EMBL" id="CUA71183.1"/>
    </source>
</evidence>
<dbReference type="PANTHER" id="PTHR46579:SF1">
    <property type="entry name" value="F5_8 TYPE C DOMAIN-CONTAINING PROTEIN"/>
    <property type="match status" value="1"/>
</dbReference>
<keyword evidence="3" id="KW-1185">Reference proteome</keyword>
<dbReference type="EMBL" id="CYGV01001222">
    <property type="protein sequence ID" value="CUA71183.1"/>
    <property type="molecule type" value="Genomic_DNA"/>
</dbReference>
<name>A0A0K6FYJ1_9AGAM</name>
<dbReference type="AlphaFoldDB" id="A0A0K6FYJ1"/>
<dbReference type="Proteomes" id="UP000044841">
    <property type="component" value="Unassembled WGS sequence"/>
</dbReference>
<feature type="compositionally biased region" description="Acidic residues" evidence="1">
    <location>
        <begin position="1"/>
        <end position="12"/>
    </location>
</feature>
<organism evidence="2 3">
    <name type="scientific">Rhizoctonia solani</name>
    <dbReference type="NCBI Taxonomy" id="456999"/>
    <lineage>
        <taxon>Eukaryota</taxon>
        <taxon>Fungi</taxon>
        <taxon>Dikarya</taxon>
        <taxon>Basidiomycota</taxon>
        <taxon>Agaricomycotina</taxon>
        <taxon>Agaricomycetes</taxon>
        <taxon>Cantharellales</taxon>
        <taxon>Ceratobasidiaceae</taxon>
        <taxon>Rhizoctonia</taxon>
    </lineage>
</organism>
<feature type="region of interest" description="Disordered" evidence="1">
    <location>
        <begin position="1"/>
        <end position="115"/>
    </location>
</feature>